<feature type="compositionally biased region" description="Basic and acidic residues" evidence="2">
    <location>
        <begin position="47"/>
        <end position="59"/>
    </location>
</feature>
<name>A0A371CNC0_9APHY</name>
<keyword evidence="1" id="KW-0507">mRNA processing</keyword>
<dbReference type="InterPro" id="IPR036875">
    <property type="entry name" value="Znf_CCHC_sf"/>
</dbReference>
<evidence type="ECO:0000256" key="1">
    <source>
        <dbReference type="ARBA" id="ARBA00022664"/>
    </source>
</evidence>
<feature type="region of interest" description="Disordered" evidence="2">
    <location>
        <begin position="47"/>
        <end position="112"/>
    </location>
</feature>
<dbReference type="Proteomes" id="UP000256964">
    <property type="component" value="Unassembled WGS sequence"/>
</dbReference>
<dbReference type="OrthoDB" id="5552562at2759"/>
<organism evidence="3 4">
    <name type="scientific">Lentinus brumalis</name>
    <dbReference type="NCBI Taxonomy" id="2498619"/>
    <lineage>
        <taxon>Eukaryota</taxon>
        <taxon>Fungi</taxon>
        <taxon>Dikarya</taxon>
        <taxon>Basidiomycota</taxon>
        <taxon>Agaricomycotina</taxon>
        <taxon>Agaricomycetes</taxon>
        <taxon>Polyporales</taxon>
        <taxon>Polyporaceae</taxon>
        <taxon>Lentinus</taxon>
    </lineage>
</organism>
<dbReference type="GO" id="GO:0003676">
    <property type="term" value="F:nucleic acid binding"/>
    <property type="evidence" value="ECO:0007669"/>
    <property type="project" value="InterPro"/>
</dbReference>
<dbReference type="GO" id="GO:0008270">
    <property type="term" value="F:zinc ion binding"/>
    <property type="evidence" value="ECO:0007669"/>
    <property type="project" value="InterPro"/>
</dbReference>
<evidence type="ECO:0000313" key="3">
    <source>
        <dbReference type="EMBL" id="RDX41776.1"/>
    </source>
</evidence>
<dbReference type="SUPFAM" id="SSF57756">
    <property type="entry name" value="Retrovirus zinc finger-like domains"/>
    <property type="match status" value="1"/>
</dbReference>
<dbReference type="AlphaFoldDB" id="A0A371CNC0"/>
<dbReference type="GO" id="GO:0006397">
    <property type="term" value="P:mRNA processing"/>
    <property type="evidence" value="ECO:0007669"/>
    <property type="project" value="UniProtKB-KW"/>
</dbReference>
<sequence length="136" mass="15122">VEWGNEALRYQFYKGLPSRLKDRIAEIGKPKDLNKLRELAQSIDARYWERKTEQIRETRTSTSGSKSSSTPKSSTSSYPSHSSKLATPKTPAKTAKPYADKLGQDGKLTPEERQRRFAANLCLFCGGSGHTADACP</sequence>
<protein>
    <recommendedName>
        <fullName evidence="5">CCHC-type domain-containing protein</fullName>
    </recommendedName>
</protein>
<reference evidence="3 4" key="1">
    <citation type="journal article" date="2018" name="Biotechnol. Biofuels">
        <title>Integrative visual omics of the white-rot fungus Polyporus brumalis exposes the biotechnological potential of its oxidative enzymes for delignifying raw plant biomass.</title>
        <authorList>
            <person name="Miyauchi S."/>
            <person name="Rancon A."/>
            <person name="Drula E."/>
            <person name="Hage H."/>
            <person name="Chaduli D."/>
            <person name="Favel A."/>
            <person name="Grisel S."/>
            <person name="Henrissat B."/>
            <person name="Herpoel-Gimbert I."/>
            <person name="Ruiz-Duenas F.J."/>
            <person name="Chevret D."/>
            <person name="Hainaut M."/>
            <person name="Lin J."/>
            <person name="Wang M."/>
            <person name="Pangilinan J."/>
            <person name="Lipzen A."/>
            <person name="Lesage-Meessen L."/>
            <person name="Navarro D."/>
            <person name="Riley R."/>
            <person name="Grigoriev I.V."/>
            <person name="Zhou S."/>
            <person name="Raouche S."/>
            <person name="Rosso M.N."/>
        </authorList>
    </citation>
    <scope>NUCLEOTIDE SEQUENCE [LARGE SCALE GENOMIC DNA]</scope>
    <source>
        <strain evidence="3 4">BRFM 1820</strain>
    </source>
</reference>
<evidence type="ECO:0000256" key="2">
    <source>
        <dbReference type="SAM" id="MobiDB-lite"/>
    </source>
</evidence>
<feature type="non-terminal residue" evidence="3">
    <location>
        <position position="1"/>
    </location>
</feature>
<feature type="compositionally biased region" description="Basic and acidic residues" evidence="2">
    <location>
        <begin position="98"/>
        <end position="112"/>
    </location>
</feature>
<feature type="non-terminal residue" evidence="3">
    <location>
        <position position="136"/>
    </location>
</feature>
<proteinExistence type="predicted"/>
<dbReference type="EMBL" id="KZ857502">
    <property type="protein sequence ID" value="RDX41776.1"/>
    <property type="molecule type" value="Genomic_DNA"/>
</dbReference>
<feature type="compositionally biased region" description="Low complexity" evidence="2">
    <location>
        <begin position="60"/>
        <end position="97"/>
    </location>
</feature>
<accession>A0A371CNC0</accession>
<evidence type="ECO:0000313" key="4">
    <source>
        <dbReference type="Proteomes" id="UP000256964"/>
    </source>
</evidence>
<dbReference type="STRING" id="139420.A0A371CNC0"/>
<gene>
    <name evidence="3" type="ORF">OH76DRAFT_1331384</name>
</gene>
<evidence type="ECO:0008006" key="5">
    <source>
        <dbReference type="Google" id="ProtNLM"/>
    </source>
</evidence>
<keyword evidence="4" id="KW-1185">Reference proteome</keyword>